<evidence type="ECO:0000313" key="1">
    <source>
        <dbReference type="EMBL" id="KAI3704530.1"/>
    </source>
</evidence>
<reference evidence="1 2" key="2">
    <citation type="journal article" date="2022" name="Mol. Ecol. Resour.">
        <title>The genomes of chicory, endive, great burdock and yacon provide insights into Asteraceae paleo-polyploidization history and plant inulin production.</title>
        <authorList>
            <person name="Fan W."/>
            <person name="Wang S."/>
            <person name="Wang H."/>
            <person name="Wang A."/>
            <person name="Jiang F."/>
            <person name="Liu H."/>
            <person name="Zhao H."/>
            <person name="Xu D."/>
            <person name="Zhang Y."/>
        </authorList>
    </citation>
    <scope>NUCLEOTIDE SEQUENCE [LARGE SCALE GENOMIC DNA]</scope>
    <source>
        <strain evidence="2">cv. Yunnan</strain>
        <tissue evidence="1">Leaves</tissue>
    </source>
</reference>
<sequence>MTNYAATFVPTGPQLTVPLLSLSQIQGGILEAVVTKALLDGVRCWRLGGTQRVVVDNDDGQYWLVVAEAKRGAGGRRRCHDGWWNFFRDSNGIG</sequence>
<dbReference type="Proteomes" id="UP001056120">
    <property type="component" value="Linkage Group LG25"/>
</dbReference>
<gene>
    <name evidence="1" type="ORF">L1987_74753</name>
</gene>
<reference evidence="2" key="1">
    <citation type="journal article" date="2022" name="Mol. Ecol. Resour.">
        <title>The genomes of chicory, endive, great burdock and yacon provide insights into Asteraceae palaeo-polyploidization history and plant inulin production.</title>
        <authorList>
            <person name="Fan W."/>
            <person name="Wang S."/>
            <person name="Wang H."/>
            <person name="Wang A."/>
            <person name="Jiang F."/>
            <person name="Liu H."/>
            <person name="Zhao H."/>
            <person name="Xu D."/>
            <person name="Zhang Y."/>
        </authorList>
    </citation>
    <scope>NUCLEOTIDE SEQUENCE [LARGE SCALE GENOMIC DNA]</scope>
    <source>
        <strain evidence="2">cv. Yunnan</strain>
    </source>
</reference>
<keyword evidence="2" id="KW-1185">Reference proteome</keyword>
<organism evidence="1 2">
    <name type="scientific">Smallanthus sonchifolius</name>
    <dbReference type="NCBI Taxonomy" id="185202"/>
    <lineage>
        <taxon>Eukaryota</taxon>
        <taxon>Viridiplantae</taxon>
        <taxon>Streptophyta</taxon>
        <taxon>Embryophyta</taxon>
        <taxon>Tracheophyta</taxon>
        <taxon>Spermatophyta</taxon>
        <taxon>Magnoliopsida</taxon>
        <taxon>eudicotyledons</taxon>
        <taxon>Gunneridae</taxon>
        <taxon>Pentapetalae</taxon>
        <taxon>asterids</taxon>
        <taxon>campanulids</taxon>
        <taxon>Asterales</taxon>
        <taxon>Asteraceae</taxon>
        <taxon>Asteroideae</taxon>
        <taxon>Heliantheae alliance</taxon>
        <taxon>Millerieae</taxon>
        <taxon>Smallanthus</taxon>
    </lineage>
</organism>
<name>A0ACB9A7Y3_9ASTR</name>
<proteinExistence type="predicted"/>
<comment type="caution">
    <text evidence="1">The sequence shown here is derived from an EMBL/GenBank/DDBJ whole genome shotgun (WGS) entry which is preliminary data.</text>
</comment>
<evidence type="ECO:0000313" key="2">
    <source>
        <dbReference type="Proteomes" id="UP001056120"/>
    </source>
</evidence>
<dbReference type="EMBL" id="CM042042">
    <property type="protein sequence ID" value="KAI3704530.1"/>
    <property type="molecule type" value="Genomic_DNA"/>
</dbReference>
<protein>
    <submittedName>
        <fullName evidence="1">Uncharacterized protein</fullName>
    </submittedName>
</protein>
<accession>A0ACB9A7Y3</accession>